<dbReference type="Proteomes" id="UP000265742">
    <property type="component" value="Unassembled WGS sequence"/>
</dbReference>
<keyword evidence="2" id="KW-0732">Signal</keyword>
<feature type="transmembrane region" description="Helical" evidence="1">
    <location>
        <begin position="123"/>
        <end position="144"/>
    </location>
</feature>
<evidence type="ECO:0000256" key="1">
    <source>
        <dbReference type="SAM" id="Phobius"/>
    </source>
</evidence>
<comment type="caution">
    <text evidence="3">The sequence shown here is derived from an EMBL/GenBank/DDBJ whole genome shotgun (WGS) entry which is preliminary data.</text>
</comment>
<evidence type="ECO:0000256" key="2">
    <source>
        <dbReference type="SAM" id="SignalP"/>
    </source>
</evidence>
<name>A0A3A1U2A4_9MICO</name>
<feature type="transmembrane region" description="Helical" evidence="1">
    <location>
        <begin position="72"/>
        <end position="93"/>
    </location>
</feature>
<feature type="transmembrane region" description="Helical" evidence="1">
    <location>
        <begin position="46"/>
        <end position="65"/>
    </location>
</feature>
<protein>
    <recommendedName>
        <fullName evidence="5">DUF1275 domain-containing protein</fullName>
    </recommendedName>
</protein>
<feature type="signal peptide" evidence="2">
    <location>
        <begin position="1"/>
        <end position="22"/>
    </location>
</feature>
<evidence type="ECO:0008006" key="5">
    <source>
        <dbReference type="Google" id="ProtNLM"/>
    </source>
</evidence>
<proteinExistence type="predicted"/>
<keyword evidence="4" id="KW-1185">Reference proteome</keyword>
<dbReference type="RefSeq" id="WP_119481417.1">
    <property type="nucleotide sequence ID" value="NZ_QXTG01000001.1"/>
</dbReference>
<sequence length="151" mass="14756">MRIGRALVTVAVLGAVSAAADAALYVVALASLSGGPSATGWDALQVANRLALGVALLGAATGVLAGARRRGAAGVLLAAAAVTLTLAVGLRVLGERLASIQPTAQPSDLYVALLAIEGTGSDLLPVPIVLVLGAATAAAFGRVLRDRALTA</sequence>
<evidence type="ECO:0000313" key="4">
    <source>
        <dbReference type="Proteomes" id="UP000265742"/>
    </source>
</evidence>
<reference evidence="4" key="1">
    <citation type="submission" date="2018-09" db="EMBL/GenBank/DDBJ databases">
        <authorList>
            <person name="Kim I."/>
        </authorList>
    </citation>
    <scope>NUCLEOTIDE SEQUENCE [LARGE SCALE GENOMIC DNA]</scope>
    <source>
        <strain evidence="4">DD4a</strain>
    </source>
</reference>
<dbReference type="AlphaFoldDB" id="A0A3A1U2A4"/>
<gene>
    <name evidence="3" type="ORF">D1781_06700</name>
</gene>
<feature type="chain" id="PRO_5017207121" description="DUF1275 domain-containing protein" evidence="2">
    <location>
        <begin position="23"/>
        <end position="151"/>
    </location>
</feature>
<keyword evidence="1" id="KW-1133">Transmembrane helix</keyword>
<keyword evidence="1" id="KW-0812">Transmembrane</keyword>
<dbReference type="EMBL" id="QXTG01000001">
    <property type="protein sequence ID" value="RIX31055.1"/>
    <property type="molecule type" value="Genomic_DNA"/>
</dbReference>
<organism evidence="3 4">
    <name type="scientific">Amnibacterium setariae</name>
    <dbReference type="NCBI Taxonomy" id="2306585"/>
    <lineage>
        <taxon>Bacteria</taxon>
        <taxon>Bacillati</taxon>
        <taxon>Actinomycetota</taxon>
        <taxon>Actinomycetes</taxon>
        <taxon>Micrococcales</taxon>
        <taxon>Microbacteriaceae</taxon>
        <taxon>Amnibacterium</taxon>
    </lineage>
</organism>
<evidence type="ECO:0000313" key="3">
    <source>
        <dbReference type="EMBL" id="RIX31055.1"/>
    </source>
</evidence>
<accession>A0A3A1U2A4</accession>
<keyword evidence="1" id="KW-0472">Membrane</keyword>